<evidence type="ECO:0000313" key="1">
    <source>
        <dbReference type="EMBL" id="KAJ8119635.1"/>
    </source>
</evidence>
<organism evidence="1 2">
    <name type="scientific">Nemania bipapillata</name>
    <dbReference type="NCBI Taxonomy" id="110536"/>
    <lineage>
        <taxon>Eukaryota</taxon>
        <taxon>Fungi</taxon>
        <taxon>Dikarya</taxon>
        <taxon>Ascomycota</taxon>
        <taxon>Pezizomycotina</taxon>
        <taxon>Sordariomycetes</taxon>
        <taxon>Xylariomycetidae</taxon>
        <taxon>Xylariales</taxon>
        <taxon>Xylariaceae</taxon>
        <taxon>Nemania</taxon>
    </lineage>
</organism>
<sequence length="128" mass="13669">MMDAAGSINSAGKKAAVKLMPKKFAVAGRWTRKQPSNESFGSLASTENEEYPRGRRPSTRGESEQGVSKPGSLSTTRSTSDELTVNDDDDNNNSKNQNNDNDNEDTAGGVKTGSAEHGTARGPKHEEL</sequence>
<reference evidence="1" key="1">
    <citation type="submission" date="2022-11" db="EMBL/GenBank/DDBJ databases">
        <title>Genome Sequence of Nemania bipapillata.</title>
        <authorList>
            <person name="Buettner E."/>
        </authorList>
    </citation>
    <scope>NUCLEOTIDE SEQUENCE</scope>
    <source>
        <strain evidence="1">CP14</strain>
    </source>
</reference>
<protein>
    <submittedName>
        <fullName evidence="1">Uncharacterized protein</fullName>
    </submittedName>
</protein>
<proteinExistence type="predicted"/>
<dbReference type="Proteomes" id="UP001153334">
    <property type="component" value="Unassembled WGS sequence"/>
</dbReference>
<accession>A0ACC2IWS9</accession>
<evidence type="ECO:0000313" key="2">
    <source>
        <dbReference type="Proteomes" id="UP001153334"/>
    </source>
</evidence>
<dbReference type="EMBL" id="JAPESX010000805">
    <property type="protein sequence ID" value="KAJ8119635.1"/>
    <property type="molecule type" value="Genomic_DNA"/>
</dbReference>
<comment type="caution">
    <text evidence="1">The sequence shown here is derived from an EMBL/GenBank/DDBJ whole genome shotgun (WGS) entry which is preliminary data.</text>
</comment>
<keyword evidence="2" id="KW-1185">Reference proteome</keyword>
<name>A0ACC2IWS9_9PEZI</name>
<gene>
    <name evidence="1" type="ORF">ONZ43_g3454</name>
</gene>